<keyword evidence="2" id="KW-0812">Transmembrane</keyword>
<dbReference type="InterPro" id="IPR036259">
    <property type="entry name" value="MFS_trans_sf"/>
</dbReference>
<evidence type="ECO:0000256" key="2">
    <source>
        <dbReference type="SAM" id="Phobius"/>
    </source>
</evidence>
<proteinExistence type="predicted"/>
<dbReference type="RefSeq" id="WP_191042452.1">
    <property type="nucleotide sequence ID" value="NZ_JACXAA010000014.1"/>
</dbReference>
<dbReference type="Proteomes" id="UP000653797">
    <property type="component" value="Unassembled WGS sequence"/>
</dbReference>
<organism evidence="3 4">
    <name type="scientific">Spirosoma validum</name>
    <dbReference type="NCBI Taxonomy" id="2771355"/>
    <lineage>
        <taxon>Bacteria</taxon>
        <taxon>Pseudomonadati</taxon>
        <taxon>Bacteroidota</taxon>
        <taxon>Cytophagia</taxon>
        <taxon>Cytophagales</taxon>
        <taxon>Cytophagaceae</taxon>
        <taxon>Spirosoma</taxon>
    </lineage>
</organism>
<dbReference type="SUPFAM" id="SSF103473">
    <property type="entry name" value="MFS general substrate transporter"/>
    <property type="match status" value="1"/>
</dbReference>
<feature type="transmembrane region" description="Helical" evidence="2">
    <location>
        <begin position="146"/>
        <end position="168"/>
    </location>
</feature>
<keyword evidence="2" id="KW-0472">Membrane</keyword>
<feature type="transmembrane region" description="Helical" evidence="2">
    <location>
        <begin position="180"/>
        <end position="200"/>
    </location>
</feature>
<keyword evidence="4" id="KW-1185">Reference proteome</keyword>
<evidence type="ECO:0000313" key="3">
    <source>
        <dbReference type="EMBL" id="MBD2756835.1"/>
    </source>
</evidence>
<feature type="transmembrane region" description="Helical" evidence="2">
    <location>
        <begin position="237"/>
        <end position="258"/>
    </location>
</feature>
<dbReference type="AlphaFoldDB" id="A0A927GGP7"/>
<accession>A0A927GGP7</accession>
<keyword evidence="1" id="KW-0175">Coiled coil</keyword>
<feature type="transmembrane region" description="Helical" evidence="2">
    <location>
        <begin position="212"/>
        <end position="231"/>
    </location>
</feature>
<evidence type="ECO:0000256" key="1">
    <source>
        <dbReference type="SAM" id="Coils"/>
    </source>
</evidence>
<dbReference type="EMBL" id="JACXAA010000014">
    <property type="protein sequence ID" value="MBD2756835.1"/>
    <property type="molecule type" value="Genomic_DNA"/>
</dbReference>
<gene>
    <name evidence="3" type="ORF">IC230_28405</name>
</gene>
<evidence type="ECO:0000313" key="4">
    <source>
        <dbReference type="Proteomes" id="UP000653797"/>
    </source>
</evidence>
<name>A0A927GGP7_9BACT</name>
<protein>
    <submittedName>
        <fullName evidence="3">Uncharacterized protein</fullName>
    </submittedName>
</protein>
<feature type="coiled-coil region" evidence="1">
    <location>
        <begin position="278"/>
        <end position="333"/>
    </location>
</feature>
<reference evidence="3" key="1">
    <citation type="submission" date="2020-09" db="EMBL/GenBank/DDBJ databases">
        <authorList>
            <person name="Kim M.K."/>
        </authorList>
    </citation>
    <scope>NUCLEOTIDE SEQUENCE</scope>
    <source>
        <strain evidence="3">BT704</strain>
    </source>
</reference>
<comment type="caution">
    <text evidence="3">The sequence shown here is derived from an EMBL/GenBank/DDBJ whole genome shotgun (WGS) entry which is preliminary data.</text>
</comment>
<keyword evidence="2" id="KW-1133">Transmembrane helix</keyword>
<sequence length="360" mass="40579">MTLTKRLRLFFSRNATSALSVTPSDAFMPVTIPAKIVSKTADNELISPIALPALSNSEPLPDWLLDDEALRDEGVLFGLSDASSDGKLAQIRAAFAQQTAPLDEAIEQYSERIVEFNLSIEQRDNQILSLRNQLIDLRNSQIAPTYLIRTVVSLGLSVIMGIGNFYLVDVTLHPSFPNRWIAVGVFLAGMFNLFGRTSFFYETDSKLSGRRIVEEVGMPLAASVFILVQSLQTQPVGMAIGLFVFVFFLFLLSGKLLLSTLTALQTDLAIIQKNRQLTINKEQQLPVWENEIQRLEREVDAIRTQKWPIATSLNHAEAKRNQLNAQRDRLVNLFLSEFELARSLRKRLSEQQLKSMMNYE</sequence>